<feature type="domain" description="Peptidase M48" evidence="7">
    <location>
        <begin position="93"/>
        <end position="311"/>
    </location>
</feature>
<dbReference type="PANTHER" id="PTHR22726">
    <property type="entry name" value="METALLOENDOPEPTIDASE OMA1"/>
    <property type="match status" value="1"/>
</dbReference>
<dbReference type="InterPro" id="IPR001915">
    <property type="entry name" value="Peptidase_M48"/>
</dbReference>
<dbReference type="STRING" id="4846.A0A367JXT5"/>
<proteinExistence type="inferred from homology"/>
<reference evidence="8 9" key="1">
    <citation type="journal article" date="2018" name="G3 (Bethesda)">
        <title>Phylogenetic and Phylogenomic Definition of Rhizopus Species.</title>
        <authorList>
            <person name="Gryganskyi A.P."/>
            <person name="Golan J."/>
            <person name="Dolatabadi S."/>
            <person name="Mondo S."/>
            <person name="Robb S."/>
            <person name="Idnurm A."/>
            <person name="Muszewska A."/>
            <person name="Steczkiewicz K."/>
            <person name="Masonjones S."/>
            <person name="Liao H.L."/>
            <person name="Gajdeczka M.T."/>
            <person name="Anike F."/>
            <person name="Vuek A."/>
            <person name="Anishchenko I.M."/>
            <person name="Voigt K."/>
            <person name="de Hoog G.S."/>
            <person name="Smith M.E."/>
            <person name="Heitman J."/>
            <person name="Vilgalys R."/>
            <person name="Stajich J.E."/>
        </authorList>
    </citation>
    <scope>NUCLEOTIDE SEQUENCE [LARGE SCALE GENOMIC DNA]</scope>
    <source>
        <strain evidence="8 9">LSU 92-RS-03</strain>
    </source>
</reference>
<accession>A0A367JXT5</accession>
<evidence type="ECO:0000313" key="9">
    <source>
        <dbReference type="Proteomes" id="UP000253551"/>
    </source>
</evidence>
<evidence type="ECO:0000256" key="5">
    <source>
        <dbReference type="ARBA" id="ARBA00023049"/>
    </source>
</evidence>
<evidence type="ECO:0000256" key="6">
    <source>
        <dbReference type="RuleBase" id="RU003983"/>
    </source>
</evidence>
<dbReference type="OrthoDB" id="7464992at2759"/>
<organism evidence="8 9">
    <name type="scientific">Rhizopus stolonifer</name>
    <name type="common">Rhizopus nigricans</name>
    <dbReference type="NCBI Taxonomy" id="4846"/>
    <lineage>
        <taxon>Eukaryota</taxon>
        <taxon>Fungi</taxon>
        <taxon>Fungi incertae sedis</taxon>
        <taxon>Mucoromycota</taxon>
        <taxon>Mucoromycotina</taxon>
        <taxon>Mucoromycetes</taxon>
        <taxon>Mucorales</taxon>
        <taxon>Mucorineae</taxon>
        <taxon>Rhizopodaceae</taxon>
        <taxon>Rhizopus</taxon>
    </lineage>
</organism>
<dbReference type="AlphaFoldDB" id="A0A367JXT5"/>
<evidence type="ECO:0000256" key="1">
    <source>
        <dbReference type="ARBA" id="ARBA00022670"/>
    </source>
</evidence>
<dbReference type="PANTHER" id="PTHR22726:SF18">
    <property type="entry name" value="PEPTIDASE M48 DOMAIN-CONTAINING PROTEIN"/>
    <property type="match status" value="1"/>
</dbReference>
<evidence type="ECO:0000313" key="8">
    <source>
        <dbReference type="EMBL" id="RCH94812.1"/>
    </source>
</evidence>
<keyword evidence="3 6" id="KW-0378">Hydrolase</keyword>
<comment type="cofactor">
    <cofactor evidence="6">
        <name>Zn(2+)</name>
        <dbReference type="ChEBI" id="CHEBI:29105"/>
    </cofactor>
    <text evidence="6">Binds 1 zinc ion per subunit.</text>
</comment>
<keyword evidence="1 6" id="KW-0645">Protease</keyword>
<evidence type="ECO:0000259" key="7">
    <source>
        <dbReference type="Pfam" id="PF01435"/>
    </source>
</evidence>
<feature type="non-terminal residue" evidence="8">
    <location>
        <position position="1"/>
    </location>
</feature>
<dbReference type="GO" id="GO:0006515">
    <property type="term" value="P:protein quality control for misfolded or incompletely synthesized proteins"/>
    <property type="evidence" value="ECO:0007669"/>
    <property type="project" value="TreeGrafter"/>
</dbReference>
<evidence type="ECO:0000256" key="2">
    <source>
        <dbReference type="ARBA" id="ARBA00022723"/>
    </source>
</evidence>
<evidence type="ECO:0000256" key="3">
    <source>
        <dbReference type="ARBA" id="ARBA00022801"/>
    </source>
</evidence>
<dbReference type="EMBL" id="PJQM01002510">
    <property type="protein sequence ID" value="RCH94812.1"/>
    <property type="molecule type" value="Genomic_DNA"/>
</dbReference>
<dbReference type="GO" id="GO:0046872">
    <property type="term" value="F:metal ion binding"/>
    <property type="evidence" value="ECO:0007669"/>
    <property type="project" value="UniProtKB-KW"/>
</dbReference>
<dbReference type="Gene3D" id="3.30.2010.10">
    <property type="entry name" value="Metalloproteases ('zincins'), catalytic domain"/>
    <property type="match status" value="1"/>
</dbReference>
<protein>
    <recommendedName>
        <fullName evidence="7">Peptidase M48 domain-containing protein</fullName>
    </recommendedName>
</protein>
<sequence length="363" mass="41651">APNTSRLRLVYLTEEEEAEIMEAEIDTLLKAQSGLVAPRDSEVVMWLQTIVDNLSIPASDDIRDPVRKYADNPYLKSRHIQPIHSPPSEPMDTQSAMPKRHFEVDVIWDSTTVNAMCAGSRLVVYNLLLDYLDYDTQRMAVILSHEIAHSIQRHLVEQHGFASLMFMLGDITRGVFWMVTESLGPYINQKINDSISTFITMETQTTYNRRLEKEADLVGLKILAKAGYDPQVAVDVWERLADLENVLGEDEKKKHVFDPQAILAKRSISSSSEQDVHDLDQGVREFLSSVVNSWFGSSHPPNLERIEYMREHMQEAIALYQEALRINGPPREFIFSEDIKQQQSIETHQNGFLNWLSFLYAWI</sequence>
<keyword evidence="2" id="KW-0479">Metal-binding</keyword>
<keyword evidence="9" id="KW-1185">Reference proteome</keyword>
<gene>
    <name evidence="8" type="ORF">CU098_003573</name>
</gene>
<dbReference type="GO" id="GO:0034982">
    <property type="term" value="P:mitochondrial protein processing"/>
    <property type="evidence" value="ECO:0007669"/>
    <property type="project" value="TreeGrafter"/>
</dbReference>
<dbReference type="GO" id="GO:0005743">
    <property type="term" value="C:mitochondrial inner membrane"/>
    <property type="evidence" value="ECO:0007669"/>
    <property type="project" value="TreeGrafter"/>
</dbReference>
<keyword evidence="5 6" id="KW-0482">Metalloprotease</keyword>
<comment type="similarity">
    <text evidence="6">Belongs to the peptidase M48 family.</text>
</comment>
<dbReference type="Proteomes" id="UP000253551">
    <property type="component" value="Unassembled WGS sequence"/>
</dbReference>
<name>A0A367JXT5_RHIST</name>
<keyword evidence="4 6" id="KW-0862">Zinc</keyword>
<dbReference type="Pfam" id="PF01435">
    <property type="entry name" value="Peptidase_M48"/>
    <property type="match status" value="1"/>
</dbReference>
<dbReference type="GO" id="GO:0004222">
    <property type="term" value="F:metalloendopeptidase activity"/>
    <property type="evidence" value="ECO:0007669"/>
    <property type="project" value="InterPro"/>
</dbReference>
<dbReference type="InterPro" id="IPR051156">
    <property type="entry name" value="Mito/Outer_Membr_Metalloprot"/>
</dbReference>
<comment type="caution">
    <text evidence="8">The sequence shown here is derived from an EMBL/GenBank/DDBJ whole genome shotgun (WGS) entry which is preliminary data.</text>
</comment>
<evidence type="ECO:0000256" key="4">
    <source>
        <dbReference type="ARBA" id="ARBA00022833"/>
    </source>
</evidence>